<accession>A0A0E9TMA3</accession>
<reference evidence="1" key="1">
    <citation type="submission" date="2014-11" db="EMBL/GenBank/DDBJ databases">
        <authorList>
            <person name="Amaro Gonzalez C."/>
        </authorList>
    </citation>
    <scope>NUCLEOTIDE SEQUENCE</scope>
</reference>
<reference evidence="1" key="2">
    <citation type="journal article" date="2015" name="Fish Shellfish Immunol.">
        <title>Early steps in the European eel (Anguilla anguilla)-Vibrio vulnificus interaction in the gills: Role of the RtxA13 toxin.</title>
        <authorList>
            <person name="Callol A."/>
            <person name="Pajuelo D."/>
            <person name="Ebbesson L."/>
            <person name="Teles M."/>
            <person name="MacKenzie S."/>
            <person name="Amaro C."/>
        </authorList>
    </citation>
    <scope>NUCLEOTIDE SEQUENCE</scope>
</reference>
<evidence type="ECO:0000313" key="1">
    <source>
        <dbReference type="EMBL" id="JAH54794.1"/>
    </source>
</evidence>
<sequence length="12" mass="1477">MQQCKLTTTEFF</sequence>
<protein>
    <submittedName>
        <fullName evidence="1">Uncharacterized protein</fullName>
    </submittedName>
</protein>
<organism evidence="1">
    <name type="scientific">Anguilla anguilla</name>
    <name type="common">European freshwater eel</name>
    <name type="synonym">Muraena anguilla</name>
    <dbReference type="NCBI Taxonomy" id="7936"/>
    <lineage>
        <taxon>Eukaryota</taxon>
        <taxon>Metazoa</taxon>
        <taxon>Chordata</taxon>
        <taxon>Craniata</taxon>
        <taxon>Vertebrata</taxon>
        <taxon>Euteleostomi</taxon>
        <taxon>Actinopterygii</taxon>
        <taxon>Neopterygii</taxon>
        <taxon>Teleostei</taxon>
        <taxon>Anguilliformes</taxon>
        <taxon>Anguillidae</taxon>
        <taxon>Anguilla</taxon>
    </lineage>
</organism>
<dbReference type="EMBL" id="GBXM01053783">
    <property type="protein sequence ID" value="JAH54794.1"/>
    <property type="molecule type" value="Transcribed_RNA"/>
</dbReference>
<name>A0A0E9TMA3_ANGAN</name>
<proteinExistence type="predicted"/>